<protein>
    <submittedName>
        <fullName evidence="6">Putative zinc-type alcohol dehydrogenase-like protein YjmD</fullName>
        <ecNumber evidence="6">1.-.-.-</ecNumber>
    </submittedName>
</protein>
<name>A0A162J8S8_9CLOT</name>
<dbReference type="AlphaFoldDB" id="A0A162J8S8"/>
<dbReference type="Proteomes" id="UP000077407">
    <property type="component" value="Unassembled WGS sequence"/>
</dbReference>
<dbReference type="Gene3D" id="3.90.180.10">
    <property type="entry name" value="Medium-chain alcohol dehydrogenases, catalytic domain"/>
    <property type="match status" value="1"/>
</dbReference>
<dbReference type="CDD" id="cd08261">
    <property type="entry name" value="Zn_ADH7"/>
    <property type="match status" value="1"/>
</dbReference>
<gene>
    <name evidence="6" type="primary">yjmD</name>
    <name evidence="6" type="ORF">WY13_00347</name>
</gene>
<comment type="caution">
    <text evidence="6">The sequence shown here is derived from an EMBL/GenBank/DDBJ whole genome shotgun (WGS) entry which is preliminary data.</text>
</comment>
<dbReference type="EMBL" id="LITT01000003">
    <property type="protein sequence ID" value="OAA91945.1"/>
    <property type="molecule type" value="Genomic_DNA"/>
</dbReference>
<feature type="domain" description="Enoyl reductase (ER)" evidence="5">
    <location>
        <begin position="8"/>
        <end position="336"/>
    </location>
</feature>
<dbReference type="InterPro" id="IPR011032">
    <property type="entry name" value="GroES-like_sf"/>
</dbReference>
<dbReference type="SUPFAM" id="SSF50129">
    <property type="entry name" value="GroES-like"/>
    <property type="match status" value="1"/>
</dbReference>
<organism evidence="6 7">
    <name type="scientific">Clostridium ljungdahlii</name>
    <dbReference type="NCBI Taxonomy" id="1538"/>
    <lineage>
        <taxon>Bacteria</taxon>
        <taxon>Bacillati</taxon>
        <taxon>Bacillota</taxon>
        <taxon>Clostridia</taxon>
        <taxon>Eubacteriales</taxon>
        <taxon>Clostridiaceae</taxon>
        <taxon>Clostridium</taxon>
    </lineage>
</organism>
<dbReference type="PANTHER" id="PTHR43401">
    <property type="entry name" value="L-THREONINE 3-DEHYDROGENASE"/>
    <property type="match status" value="1"/>
</dbReference>
<sequence>MKIARVYGKDDLRVEEAEIPKIIKSDDVLIKTKRIGICGSDVHLYHGENPLATLPRVMGHEVVGEVVEIGAGVKNLNIGDHIVIEPINYCGKCYACRHGMPNVCKDLSVFGVHEDGGMREYFTVPEKQCHVMNKDLDWDTAVLTEPYTIGANSTARGNVGVGDTVLIQGAGPIGICILKLAKIKGATVMVTDVVEDKLKFAKENGADRVVNVAREDIEEAVKDWTDGEGVNKVIDAVGSPKTFELGFNLASPAGTVVVLGFSEKASQIPQLPITKNQLTVVGTRLQAYQFANVIRLMESGMLKSDGLITHKFKFDQIQEALDFIDEHPEKVKKMILTFDD</sequence>
<dbReference type="InterPro" id="IPR050129">
    <property type="entry name" value="Zn_alcohol_dh"/>
</dbReference>
<evidence type="ECO:0000259" key="5">
    <source>
        <dbReference type="SMART" id="SM00829"/>
    </source>
</evidence>
<dbReference type="InterPro" id="IPR020843">
    <property type="entry name" value="ER"/>
</dbReference>
<evidence type="ECO:0000256" key="1">
    <source>
        <dbReference type="ARBA" id="ARBA00022723"/>
    </source>
</evidence>
<dbReference type="Pfam" id="PF00107">
    <property type="entry name" value="ADH_zinc_N"/>
    <property type="match status" value="1"/>
</dbReference>
<reference evidence="6 7" key="1">
    <citation type="journal article" date="2015" name="Biotechnol. Bioeng.">
        <title>Genome sequence and phenotypic characterization of Caulobacter segnis.</title>
        <authorList>
            <person name="Patel S."/>
            <person name="Fletcher B."/>
            <person name="Scott D.C."/>
            <person name="Ely B."/>
        </authorList>
    </citation>
    <scope>NUCLEOTIDE SEQUENCE [LARGE SCALE GENOMIC DNA]</scope>
    <source>
        <strain evidence="6 7">ERI-2</strain>
    </source>
</reference>
<keyword evidence="1 4" id="KW-0479">Metal-binding</keyword>
<dbReference type="PROSITE" id="PS00059">
    <property type="entry name" value="ADH_ZINC"/>
    <property type="match status" value="1"/>
</dbReference>
<evidence type="ECO:0000256" key="2">
    <source>
        <dbReference type="ARBA" id="ARBA00022833"/>
    </source>
</evidence>
<dbReference type="OrthoDB" id="9769198at2"/>
<proteinExistence type="inferred from homology"/>
<evidence type="ECO:0000313" key="6">
    <source>
        <dbReference type="EMBL" id="OAA91945.1"/>
    </source>
</evidence>
<evidence type="ECO:0000313" key="7">
    <source>
        <dbReference type="Proteomes" id="UP000077407"/>
    </source>
</evidence>
<keyword evidence="3 6" id="KW-0560">Oxidoreductase</keyword>
<dbReference type="EC" id="1.-.-.-" evidence="6"/>
<dbReference type="PANTHER" id="PTHR43401:SF2">
    <property type="entry name" value="L-THREONINE 3-DEHYDROGENASE"/>
    <property type="match status" value="1"/>
</dbReference>
<dbReference type="InterPro" id="IPR013149">
    <property type="entry name" value="ADH-like_C"/>
</dbReference>
<comment type="similarity">
    <text evidence="4">Belongs to the zinc-containing alcohol dehydrogenase family.</text>
</comment>
<evidence type="ECO:0000256" key="3">
    <source>
        <dbReference type="ARBA" id="ARBA00023002"/>
    </source>
</evidence>
<dbReference type="Gene3D" id="3.40.50.720">
    <property type="entry name" value="NAD(P)-binding Rossmann-like Domain"/>
    <property type="match status" value="1"/>
</dbReference>
<dbReference type="InterPro" id="IPR036291">
    <property type="entry name" value="NAD(P)-bd_dom_sf"/>
</dbReference>
<dbReference type="GO" id="GO:0008270">
    <property type="term" value="F:zinc ion binding"/>
    <property type="evidence" value="ECO:0007669"/>
    <property type="project" value="InterPro"/>
</dbReference>
<dbReference type="SMART" id="SM00829">
    <property type="entry name" value="PKS_ER"/>
    <property type="match status" value="1"/>
</dbReference>
<dbReference type="RefSeq" id="WP_063553978.1">
    <property type="nucleotide sequence ID" value="NZ_LITT01000003.1"/>
</dbReference>
<comment type="cofactor">
    <cofactor evidence="4">
        <name>Zn(2+)</name>
        <dbReference type="ChEBI" id="CHEBI:29105"/>
    </cofactor>
</comment>
<dbReference type="SUPFAM" id="SSF51735">
    <property type="entry name" value="NAD(P)-binding Rossmann-fold domains"/>
    <property type="match status" value="1"/>
</dbReference>
<dbReference type="PATRIC" id="fig|1538.10.peg.836"/>
<dbReference type="InterPro" id="IPR013154">
    <property type="entry name" value="ADH-like_N"/>
</dbReference>
<evidence type="ECO:0000256" key="4">
    <source>
        <dbReference type="RuleBase" id="RU361277"/>
    </source>
</evidence>
<dbReference type="InterPro" id="IPR002328">
    <property type="entry name" value="ADH_Zn_CS"/>
</dbReference>
<dbReference type="Pfam" id="PF08240">
    <property type="entry name" value="ADH_N"/>
    <property type="match status" value="1"/>
</dbReference>
<keyword evidence="2 4" id="KW-0862">Zinc</keyword>
<accession>A0A162J8S8</accession>
<dbReference type="GO" id="GO:0016491">
    <property type="term" value="F:oxidoreductase activity"/>
    <property type="evidence" value="ECO:0007669"/>
    <property type="project" value="UniProtKB-KW"/>
</dbReference>